<organism evidence="1 2">
    <name type="scientific">Archangium gephyra</name>
    <dbReference type="NCBI Taxonomy" id="48"/>
    <lineage>
        <taxon>Bacteria</taxon>
        <taxon>Pseudomonadati</taxon>
        <taxon>Myxococcota</taxon>
        <taxon>Myxococcia</taxon>
        <taxon>Myxococcales</taxon>
        <taxon>Cystobacterineae</taxon>
        <taxon>Archangiaceae</taxon>
        <taxon>Archangium</taxon>
    </lineage>
</organism>
<dbReference type="Proteomes" id="UP000249061">
    <property type="component" value="Unassembled WGS sequence"/>
</dbReference>
<proteinExistence type="predicted"/>
<reference evidence="1 2" key="1">
    <citation type="submission" date="2017-08" db="EMBL/GenBank/DDBJ databases">
        <title>Infants hospitalized years apart are colonized by the same room-sourced microbial strains.</title>
        <authorList>
            <person name="Brooks B."/>
            <person name="Olm M.R."/>
            <person name="Firek B.A."/>
            <person name="Baker R."/>
            <person name="Thomas B.C."/>
            <person name="Morowitz M.J."/>
            <person name="Banfield J.F."/>
        </authorList>
    </citation>
    <scope>NUCLEOTIDE SEQUENCE [LARGE SCALE GENOMIC DNA]</scope>
    <source>
        <strain evidence="1">S2_003_000_R2_14</strain>
    </source>
</reference>
<evidence type="ECO:0000313" key="1">
    <source>
        <dbReference type="EMBL" id="PZR07166.1"/>
    </source>
</evidence>
<dbReference type="EMBL" id="QFQP01000033">
    <property type="protein sequence ID" value="PZR07166.1"/>
    <property type="molecule type" value="Genomic_DNA"/>
</dbReference>
<accession>A0A2W5T4Q4</accession>
<dbReference type="PROSITE" id="PS51257">
    <property type="entry name" value="PROKAR_LIPOPROTEIN"/>
    <property type="match status" value="1"/>
</dbReference>
<dbReference type="AlphaFoldDB" id="A0A2W5T4Q4"/>
<comment type="caution">
    <text evidence="1">The sequence shown here is derived from an EMBL/GenBank/DDBJ whole genome shotgun (WGS) entry which is preliminary data.</text>
</comment>
<gene>
    <name evidence="1" type="ORF">DI536_28315</name>
</gene>
<sequence length="161" mass="16826">MRTLVLVMLTVSVAGCRCGPLDEGSCTGTWGGTTLNGATLDAVSRMVIVRRTSCLSEDTHVYALSWGNGAVTSNFSLNGNQPTVLTEKNYALPPTGFLTFSVTPEPPAPEGTLTLGIRGLEGDRTGTLHLKNATEEMTCTFGVSYETEGTRISCGGSGDGD</sequence>
<name>A0A2W5T4Q4_9BACT</name>
<evidence type="ECO:0008006" key="3">
    <source>
        <dbReference type="Google" id="ProtNLM"/>
    </source>
</evidence>
<evidence type="ECO:0000313" key="2">
    <source>
        <dbReference type="Proteomes" id="UP000249061"/>
    </source>
</evidence>
<protein>
    <recommendedName>
        <fullName evidence="3">Lipoprotein</fullName>
    </recommendedName>
</protein>